<dbReference type="PANTHER" id="PTHR21621:SF0">
    <property type="entry name" value="BETA-CITRYLGLUTAMATE SYNTHASE B-RELATED"/>
    <property type="match status" value="1"/>
</dbReference>
<dbReference type="EC" id="3.6.1.7" evidence="6"/>
<proteinExistence type="inferred from homology"/>
<keyword evidence="11" id="KW-1185">Reference proteome</keyword>
<evidence type="ECO:0000256" key="3">
    <source>
        <dbReference type="ARBA" id="ARBA00022741"/>
    </source>
</evidence>
<keyword evidence="2" id="KW-0436">Ligase</keyword>
<dbReference type="InterPro" id="IPR001792">
    <property type="entry name" value="Acylphosphatase-like_dom"/>
</dbReference>
<evidence type="ECO:0000313" key="11">
    <source>
        <dbReference type="Proteomes" id="UP000460435"/>
    </source>
</evidence>
<feature type="active site" evidence="6">
    <location>
        <position position="810"/>
    </location>
</feature>
<dbReference type="InterPro" id="IPR011761">
    <property type="entry name" value="ATP-grasp"/>
</dbReference>
<dbReference type="Gene3D" id="3.20.20.120">
    <property type="entry name" value="Enolase-like C-terminal domain"/>
    <property type="match status" value="1"/>
</dbReference>
<evidence type="ECO:0000259" key="9">
    <source>
        <dbReference type="PROSITE" id="PS51160"/>
    </source>
</evidence>
<dbReference type="GO" id="GO:0003998">
    <property type="term" value="F:acylphosphatase activity"/>
    <property type="evidence" value="ECO:0007669"/>
    <property type="project" value="UniProtKB-EC"/>
</dbReference>
<evidence type="ECO:0000256" key="7">
    <source>
        <dbReference type="RuleBase" id="RU004168"/>
    </source>
</evidence>
<dbReference type="InterPro" id="IPR036046">
    <property type="entry name" value="Acylphosphatase-like_dom_sf"/>
</dbReference>
<dbReference type="Pfam" id="PF01071">
    <property type="entry name" value="GARS_A"/>
    <property type="match status" value="1"/>
</dbReference>
<dbReference type="SUPFAM" id="SSF54826">
    <property type="entry name" value="Enolase N-terminal domain-like"/>
    <property type="match status" value="1"/>
</dbReference>
<dbReference type="Proteomes" id="UP000460435">
    <property type="component" value="Unassembled WGS sequence"/>
</dbReference>
<dbReference type="InterPro" id="IPR020561">
    <property type="entry name" value="PRibGlycinamid_synth_ATP-grasp"/>
</dbReference>
<feature type="domain" description="ATP-grasp" evidence="8">
    <location>
        <begin position="507"/>
        <end position="762"/>
    </location>
</feature>
<keyword evidence="4 5" id="KW-0067">ATP-binding</keyword>
<sequence length="864" mass="91227">MVEPMLSKRATVTRATALEFRVPSSRGARVDGSYEHNVLIRIEAGMRGRTIEGIGEASPRGRALTGDSKSRSWRFLRSALQQLEGTTLRARAEPARADLVDIMAGLRSLAATVSKEPEAAAFRGMLAGVDAALADLAAKTVGTALADFLGGTRRPVEAAAVVRAHRTSSRLLRDLRACAGYPAINLVDIAGPDAAIDAAATAASVAGLGTPLWLGLGGTLTRAQGEKLVEMLADRMSAGELPRHLVLQPPHDSVTPADLVEWQAIADVKVPPDPSGPGIVLMGDAACAATAKKLAGSGLKKISLNVQRVGGALAVLDVARQLHTEYADVRLGLSTVPHISGVGACTMAELATALPNLDYCALSSSIISGPVTCVPPVEHDDTRRIRPGEGPGLGGTAVLTPATHLLTRHLEWPRRRAPRSTYGGLPVNRFDTGPLQPFTTQRGEIRSASPLIERAALIRGLNTRRFSRDVVMVEHPRLAEPLCFTPSKTASTGTPAHRATVDKELTRRLLQAAGVPVPQGASFSAAKPERAVQYAASLGKPVVVKPKNGIHGTGVSTDLRTEQSVRAAIESLAGTKFGSQPFVVETYVPGDDYRLLVVGDQVVSVVLKKPASVTGDGRSSVVDLVIEKNKERLENPHTRSCLLRFDTAAMHWLQRQELTPDSVPEQGRHVRLGSAGNIAAGGESIEVLDQTHPSILDLAVRAVHAVPGLDHAGVDLMGDHVRGTDEAAAIIEINGNPATAFNHFPLSGTPRDVSSHLVLRGCELAGFDPGPPRDVLSMRIEIEGRVQGVGYRQWFARLAEDNGLAGSIRNLPGGGVEALVTGGPHAAWVVAAAAINGPRRASVLQVTTTHVSGVEPANRFEVHR</sequence>
<name>A0A7K3LWY1_9ACTN</name>
<dbReference type="SUPFAM" id="SSF54975">
    <property type="entry name" value="Acylphosphatase/BLUF domain-like"/>
    <property type="match status" value="1"/>
</dbReference>
<evidence type="ECO:0000313" key="10">
    <source>
        <dbReference type="EMBL" id="NDL55475.1"/>
    </source>
</evidence>
<organism evidence="10 11">
    <name type="scientific">Phytoactinopolyspora mesophila</name>
    <dbReference type="NCBI Taxonomy" id="2650750"/>
    <lineage>
        <taxon>Bacteria</taxon>
        <taxon>Bacillati</taxon>
        <taxon>Actinomycetota</taxon>
        <taxon>Actinomycetes</taxon>
        <taxon>Jiangellales</taxon>
        <taxon>Jiangellaceae</taxon>
        <taxon>Phytoactinopolyspora</taxon>
    </lineage>
</organism>
<dbReference type="InterPro" id="IPR029017">
    <property type="entry name" value="Enolase-like_N"/>
</dbReference>
<dbReference type="AlphaFoldDB" id="A0A7K3LWY1"/>
<dbReference type="Pfam" id="PF00708">
    <property type="entry name" value="Acylphosphatase"/>
    <property type="match status" value="1"/>
</dbReference>
<gene>
    <name evidence="10" type="ORF">F7O44_00150</name>
</gene>
<dbReference type="SUPFAM" id="SSF51604">
    <property type="entry name" value="Enolase C-terminal domain-like"/>
    <property type="match status" value="1"/>
</dbReference>
<evidence type="ECO:0000256" key="5">
    <source>
        <dbReference type="PROSITE-ProRule" id="PRU00409"/>
    </source>
</evidence>
<dbReference type="Gene3D" id="3.30.70.100">
    <property type="match status" value="1"/>
</dbReference>
<dbReference type="GO" id="GO:0009432">
    <property type="term" value="P:SOS response"/>
    <property type="evidence" value="ECO:0007669"/>
    <property type="project" value="TreeGrafter"/>
</dbReference>
<keyword evidence="3 5" id="KW-0547">Nucleotide-binding</keyword>
<dbReference type="GO" id="GO:0005737">
    <property type="term" value="C:cytoplasm"/>
    <property type="evidence" value="ECO:0007669"/>
    <property type="project" value="TreeGrafter"/>
</dbReference>
<feature type="active site" evidence="6">
    <location>
        <position position="792"/>
    </location>
</feature>
<dbReference type="Gene3D" id="3.30.470.20">
    <property type="entry name" value="ATP-grasp fold, B domain"/>
    <property type="match status" value="2"/>
</dbReference>
<dbReference type="SUPFAM" id="SSF56059">
    <property type="entry name" value="Glutathione synthetase ATP-binding domain-like"/>
    <property type="match status" value="1"/>
</dbReference>
<comment type="caution">
    <text evidence="10">The sequence shown here is derived from an EMBL/GenBank/DDBJ whole genome shotgun (WGS) entry which is preliminary data.</text>
</comment>
<protein>
    <recommendedName>
        <fullName evidence="6">acylphosphatase</fullName>
        <ecNumber evidence="6">3.6.1.7</ecNumber>
    </recommendedName>
</protein>
<evidence type="ECO:0000256" key="4">
    <source>
        <dbReference type="ARBA" id="ARBA00022840"/>
    </source>
</evidence>
<dbReference type="EMBL" id="WLZY01000001">
    <property type="protein sequence ID" value="NDL55475.1"/>
    <property type="molecule type" value="Genomic_DNA"/>
</dbReference>
<dbReference type="PROSITE" id="PS50975">
    <property type="entry name" value="ATP_GRASP"/>
    <property type="match status" value="1"/>
</dbReference>
<dbReference type="GO" id="GO:0005524">
    <property type="term" value="F:ATP binding"/>
    <property type="evidence" value="ECO:0007669"/>
    <property type="project" value="UniProtKB-UniRule"/>
</dbReference>
<dbReference type="PANTHER" id="PTHR21621">
    <property type="entry name" value="RIBOSOMAL PROTEIN S6 MODIFICATION PROTEIN"/>
    <property type="match status" value="1"/>
</dbReference>
<dbReference type="PROSITE" id="PS51160">
    <property type="entry name" value="ACYLPHOSPHATASE_3"/>
    <property type="match status" value="1"/>
</dbReference>
<reference evidence="10 11" key="1">
    <citation type="submission" date="2019-11" db="EMBL/GenBank/DDBJ databases">
        <authorList>
            <person name="Li X.-J."/>
            <person name="Feng X.-M."/>
        </authorList>
    </citation>
    <scope>NUCLEOTIDE SEQUENCE [LARGE SCALE GENOMIC DNA]</scope>
    <source>
        <strain evidence="10 11">XMNu-373</strain>
    </source>
</reference>
<dbReference type="Gene3D" id="3.30.390.10">
    <property type="entry name" value="Enolase-like, N-terminal domain"/>
    <property type="match status" value="1"/>
</dbReference>
<dbReference type="InterPro" id="IPR036849">
    <property type="entry name" value="Enolase-like_C_sf"/>
</dbReference>
<dbReference type="GO" id="GO:0046872">
    <property type="term" value="F:metal ion binding"/>
    <property type="evidence" value="ECO:0007669"/>
    <property type="project" value="InterPro"/>
</dbReference>
<accession>A0A7K3LWY1</accession>
<comment type="similarity">
    <text evidence="7">Belongs to the acylphosphatase family.</text>
</comment>
<feature type="domain" description="Acylphosphatase-like" evidence="9">
    <location>
        <begin position="777"/>
        <end position="864"/>
    </location>
</feature>
<evidence type="ECO:0000256" key="1">
    <source>
        <dbReference type="ARBA" id="ARBA00001936"/>
    </source>
</evidence>
<evidence type="ECO:0000256" key="2">
    <source>
        <dbReference type="ARBA" id="ARBA00022598"/>
    </source>
</evidence>
<comment type="catalytic activity">
    <reaction evidence="6">
        <text>an acyl phosphate + H2O = a carboxylate + phosphate + H(+)</text>
        <dbReference type="Rhea" id="RHEA:14965"/>
        <dbReference type="ChEBI" id="CHEBI:15377"/>
        <dbReference type="ChEBI" id="CHEBI:15378"/>
        <dbReference type="ChEBI" id="CHEBI:29067"/>
        <dbReference type="ChEBI" id="CHEBI:43474"/>
        <dbReference type="ChEBI" id="CHEBI:59918"/>
        <dbReference type="EC" id="3.6.1.7"/>
    </reaction>
</comment>
<evidence type="ECO:0000259" key="8">
    <source>
        <dbReference type="PROSITE" id="PS50975"/>
    </source>
</evidence>
<dbReference type="SMART" id="SM01209">
    <property type="entry name" value="GARS_A"/>
    <property type="match status" value="1"/>
</dbReference>
<evidence type="ECO:0000256" key="6">
    <source>
        <dbReference type="PROSITE-ProRule" id="PRU00520"/>
    </source>
</evidence>
<dbReference type="GO" id="GO:0018169">
    <property type="term" value="F:ribosomal S6-glutamic acid ligase activity"/>
    <property type="evidence" value="ECO:0007669"/>
    <property type="project" value="TreeGrafter"/>
</dbReference>
<comment type="cofactor">
    <cofactor evidence="1">
        <name>Mn(2+)</name>
        <dbReference type="ChEBI" id="CHEBI:29035"/>
    </cofactor>
</comment>
<keyword evidence="6" id="KW-0378">Hydrolase</keyword>